<organism evidence="1 2">
    <name type="scientific">Sporothrix eucalyptigena</name>
    <dbReference type="NCBI Taxonomy" id="1812306"/>
    <lineage>
        <taxon>Eukaryota</taxon>
        <taxon>Fungi</taxon>
        <taxon>Dikarya</taxon>
        <taxon>Ascomycota</taxon>
        <taxon>Pezizomycotina</taxon>
        <taxon>Sordariomycetes</taxon>
        <taxon>Sordariomycetidae</taxon>
        <taxon>Ophiostomatales</taxon>
        <taxon>Ophiostomataceae</taxon>
        <taxon>Sporothrix</taxon>
    </lineage>
</organism>
<evidence type="ECO:0000313" key="2">
    <source>
        <dbReference type="Proteomes" id="UP001642482"/>
    </source>
</evidence>
<gene>
    <name evidence="1" type="ORF">SEUCBS140593_008793</name>
</gene>
<evidence type="ECO:0000313" key="1">
    <source>
        <dbReference type="EMBL" id="CAK7234010.1"/>
    </source>
</evidence>
<proteinExistence type="predicted"/>
<protein>
    <submittedName>
        <fullName evidence="1">Uncharacterized protein</fullName>
    </submittedName>
</protein>
<reference evidence="1 2" key="1">
    <citation type="submission" date="2024-01" db="EMBL/GenBank/DDBJ databases">
        <authorList>
            <person name="Allen C."/>
            <person name="Tagirdzhanova G."/>
        </authorList>
    </citation>
    <scope>NUCLEOTIDE SEQUENCE [LARGE SCALE GENOMIC DNA]</scope>
</reference>
<comment type="caution">
    <text evidence="1">The sequence shown here is derived from an EMBL/GenBank/DDBJ whole genome shotgun (WGS) entry which is preliminary data.</text>
</comment>
<dbReference type="Proteomes" id="UP001642482">
    <property type="component" value="Unassembled WGS sequence"/>
</dbReference>
<sequence length="80" mass="9672">MSHRALPIFSFYQQLLIHRFLTNAWPVTWMEWINLCGHSRRQEATVIVREIKYLNTLDKWLIERLLADNAILHIIFKIPK</sequence>
<keyword evidence="2" id="KW-1185">Reference proteome</keyword>
<dbReference type="EMBL" id="CAWUHD010000129">
    <property type="protein sequence ID" value="CAK7234010.1"/>
    <property type="molecule type" value="Genomic_DNA"/>
</dbReference>
<name>A0ABP0CPJ8_9PEZI</name>
<accession>A0ABP0CPJ8</accession>